<name>V5Q7E3_9CAUD</name>
<dbReference type="EMBL" id="KF626665">
    <property type="protein sequence ID" value="AHB12057.1"/>
    <property type="molecule type" value="Genomic_DNA"/>
</dbReference>
<dbReference type="SUPFAM" id="SSF56726">
    <property type="entry name" value="DNA topoisomerase IV, alpha subunit"/>
    <property type="match status" value="1"/>
</dbReference>
<dbReference type="Proteomes" id="UP000018621">
    <property type="component" value="Segment"/>
</dbReference>
<proteinExistence type="predicted"/>
<accession>V5Q7E3</accession>
<reference evidence="1 2" key="1">
    <citation type="journal article" date="2014" name="J. Bacteriol.">
        <title>Characterization of novel virulent broad-host-range phages of Xylella fastidiosa and Xanthomonas.</title>
        <authorList>
            <person name="Ahern S.J."/>
            <person name="Das M."/>
            <person name="Bhowmick T.S."/>
            <person name="Young R."/>
            <person name="Gonzalez C.F."/>
        </authorList>
    </citation>
    <scope>NUCLEOTIDE SEQUENCE [LARGE SCALE GENOMIC DNA]</scope>
</reference>
<dbReference type="OrthoDB" id="10917at10239"/>
<evidence type="ECO:0000313" key="1">
    <source>
        <dbReference type="EMBL" id="AHB12057.1"/>
    </source>
</evidence>
<protein>
    <recommendedName>
        <fullName evidence="3">DNA topoisomerase</fullName>
    </recommendedName>
</protein>
<organism evidence="1 2">
    <name type="scientific">Xylella phage Sano</name>
    <dbReference type="NCBI Taxonomy" id="1415148"/>
    <lineage>
        <taxon>Viruses</taxon>
        <taxon>Duplodnaviria</taxon>
        <taxon>Heunggongvirae</taxon>
        <taxon>Uroviricota</taxon>
        <taxon>Caudoviricetes</taxon>
        <taxon>Casjensviridae</taxon>
        <taxon>Sanovirus</taxon>
        <taxon>Sanovirus sano</taxon>
        <taxon>Xylella virus Sano</taxon>
    </lineage>
</organism>
<dbReference type="InterPro" id="IPR036078">
    <property type="entry name" value="Spo11/TopoVI_A_sf"/>
</dbReference>
<dbReference type="GO" id="GO:0003677">
    <property type="term" value="F:DNA binding"/>
    <property type="evidence" value="ECO:0007669"/>
    <property type="project" value="InterPro"/>
</dbReference>
<keyword evidence="2" id="KW-1185">Reference proteome</keyword>
<sequence>MREMYQEITFKKKSLEMIDRINGIIEVYQDEGYTLTVRQLYYQLVARDIIPNNEKSYKYITRLVNDGRIAGLVDWDAIEDRTRSFEARGRWNNPKDILTASAKQYHTDPWAAQDRRIFLVVEKEALVGVFQNVCWNYDVPLLAARGYPSASVVRDFARREIEHNADKDVLILHFGDHDPSGIDMTRDLIERFQLFGLGGEFELKRMALNYDQIEELKPPPNPAKTTDSRFVNYRKRFGESSWELDALPPTVLSNMARDEILSHIDAAAWKTWDDGLKETREKMLKHVEKFKG</sequence>
<evidence type="ECO:0000313" key="2">
    <source>
        <dbReference type="Proteomes" id="UP000018621"/>
    </source>
</evidence>
<gene>
    <name evidence="1" type="ORF">Sano_37</name>
</gene>
<evidence type="ECO:0008006" key="3">
    <source>
        <dbReference type="Google" id="ProtNLM"/>
    </source>
</evidence>